<reference evidence="4" key="1">
    <citation type="submission" date="2016-06" db="EMBL/GenBank/DDBJ databases">
        <authorList>
            <person name="Varghese N."/>
            <person name="Submissions Spin"/>
        </authorList>
    </citation>
    <scope>NUCLEOTIDE SEQUENCE [LARGE SCALE GENOMIC DNA]</scope>
    <source>
        <strain evidence="4">DSM 44814</strain>
    </source>
</reference>
<keyword evidence="4" id="KW-1185">Reference proteome</keyword>
<proteinExistence type="predicted"/>
<sequence length="252" mass="25389">MKLAALRLIAVALSVGMVACSADPPPPTQPTGLNAGSGCPEFVGDGRQVEFGKEIDAELGGIVLGSGATGVVLAHMAAGDVCQWLPFGRTLADRGYRVLAFDFAGNGVSRGHGVPLARQVEAAASALRADGASRIVLAGGSMGGAAVLAATPTLSPPPVAVIALSSPSSYQDADAAAAAPKITAPVLYGAGELEPSFSESARQMYAATPQSTQRQLVLVPTSAHGVNLLGEGGSVEIRDRVTKFLDTYAPPA</sequence>
<dbReference type="InterPro" id="IPR000073">
    <property type="entry name" value="AB_hydrolase_1"/>
</dbReference>
<dbReference type="STRING" id="227316.GA0070604_1111"/>
<dbReference type="Proteomes" id="UP000199696">
    <property type="component" value="Unassembled WGS sequence"/>
</dbReference>
<dbReference type="AlphaFoldDB" id="A0A1C6TVJ9"/>
<feature type="chain" id="PRO_5008747138" evidence="1">
    <location>
        <begin position="22"/>
        <end position="252"/>
    </location>
</feature>
<dbReference type="OrthoDB" id="3531232at2"/>
<dbReference type="PROSITE" id="PS51257">
    <property type="entry name" value="PROKAR_LIPOPROTEIN"/>
    <property type="match status" value="1"/>
</dbReference>
<keyword evidence="3" id="KW-0378">Hydrolase</keyword>
<dbReference type="SUPFAM" id="SSF53474">
    <property type="entry name" value="alpha/beta-Hydrolases"/>
    <property type="match status" value="1"/>
</dbReference>
<dbReference type="Pfam" id="PF12697">
    <property type="entry name" value="Abhydrolase_6"/>
    <property type="match status" value="1"/>
</dbReference>
<feature type="signal peptide" evidence="1">
    <location>
        <begin position="1"/>
        <end position="21"/>
    </location>
</feature>
<feature type="domain" description="AB hydrolase-1" evidence="2">
    <location>
        <begin position="82"/>
        <end position="218"/>
    </location>
</feature>
<dbReference type="InterPro" id="IPR029058">
    <property type="entry name" value="AB_hydrolase_fold"/>
</dbReference>
<accession>A0A1C6TVJ9</accession>
<keyword evidence="1" id="KW-0732">Signal</keyword>
<dbReference type="GO" id="GO:0016787">
    <property type="term" value="F:hydrolase activity"/>
    <property type="evidence" value="ECO:0007669"/>
    <property type="project" value="UniProtKB-KW"/>
</dbReference>
<gene>
    <name evidence="3" type="ORF">GA0070604_1111</name>
</gene>
<protein>
    <submittedName>
        <fullName evidence="3">Alpha/beta hydrolase family protein</fullName>
    </submittedName>
</protein>
<evidence type="ECO:0000259" key="2">
    <source>
        <dbReference type="Pfam" id="PF12697"/>
    </source>
</evidence>
<organism evidence="3 4">
    <name type="scientific">Micromonospora eburnea</name>
    <dbReference type="NCBI Taxonomy" id="227316"/>
    <lineage>
        <taxon>Bacteria</taxon>
        <taxon>Bacillati</taxon>
        <taxon>Actinomycetota</taxon>
        <taxon>Actinomycetes</taxon>
        <taxon>Micromonosporales</taxon>
        <taxon>Micromonosporaceae</taxon>
        <taxon>Micromonospora</taxon>
    </lineage>
</organism>
<evidence type="ECO:0000256" key="1">
    <source>
        <dbReference type="SAM" id="SignalP"/>
    </source>
</evidence>
<dbReference type="Gene3D" id="3.40.50.1820">
    <property type="entry name" value="alpha/beta hydrolase"/>
    <property type="match status" value="1"/>
</dbReference>
<evidence type="ECO:0000313" key="4">
    <source>
        <dbReference type="Proteomes" id="UP000199696"/>
    </source>
</evidence>
<evidence type="ECO:0000313" key="3">
    <source>
        <dbReference type="EMBL" id="SCL45795.1"/>
    </source>
</evidence>
<dbReference type="EMBL" id="FMHY01000002">
    <property type="protein sequence ID" value="SCL45795.1"/>
    <property type="molecule type" value="Genomic_DNA"/>
</dbReference>
<dbReference type="RefSeq" id="WP_091115180.1">
    <property type="nucleotide sequence ID" value="NZ_FMHY01000002.1"/>
</dbReference>
<name>A0A1C6TVJ9_9ACTN</name>